<keyword evidence="3" id="KW-1185">Reference proteome</keyword>
<dbReference type="AlphaFoldDB" id="A0A815QL14"/>
<dbReference type="EMBL" id="CAJNOL010002125">
    <property type="protein sequence ID" value="CAF1464782.1"/>
    <property type="molecule type" value="Genomic_DNA"/>
</dbReference>
<dbReference type="EMBL" id="CAJNOH010001253">
    <property type="protein sequence ID" value="CAF1195743.1"/>
    <property type="molecule type" value="Genomic_DNA"/>
</dbReference>
<reference evidence="2" key="1">
    <citation type="submission" date="2021-02" db="EMBL/GenBank/DDBJ databases">
        <authorList>
            <person name="Nowell W R."/>
        </authorList>
    </citation>
    <scope>NUCLEOTIDE SEQUENCE</scope>
</reference>
<dbReference type="Proteomes" id="UP000663854">
    <property type="component" value="Unassembled WGS sequence"/>
</dbReference>
<organism evidence="2 3">
    <name type="scientific">Rotaria sordida</name>
    <dbReference type="NCBI Taxonomy" id="392033"/>
    <lineage>
        <taxon>Eukaryota</taxon>
        <taxon>Metazoa</taxon>
        <taxon>Spiralia</taxon>
        <taxon>Gnathifera</taxon>
        <taxon>Rotifera</taxon>
        <taxon>Eurotatoria</taxon>
        <taxon>Bdelloidea</taxon>
        <taxon>Philodinida</taxon>
        <taxon>Philodinidae</taxon>
        <taxon>Rotaria</taxon>
    </lineage>
</organism>
<name>A0A815QL14_9BILA</name>
<dbReference type="InterPro" id="IPR036188">
    <property type="entry name" value="FAD/NAD-bd_sf"/>
</dbReference>
<gene>
    <name evidence="2" type="ORF">JXQ802_LOCUS38383</name>
    <name evidence="1" type="ORF">PYM288_LOCUS24594</name>
</gene>
<dbReference type="Gene3D" id="3.50.50.60">
    <property type="entry name" value="FAD/NAD(P)-binding domain"/>
    <property type="match status" value="1"/>
</dbReference>
<comment type="caution">
    <text evidence="2">The sequence shown here is derived from an EMBL/GenBank/DDBJ whole genome shotgun (WGS) entry which is preliminary data.</text>
</comment>
<proteinExistence type="predicted"/>
<protein>
    <submittedName>
        <fullName evidence="2">Uncharacterized protein</fullName>
    </submittedName>
</protein>
<evidence type="ECO:0000313" key="2">
    <source>
        <dbReference type="EMBL" id="CAF1464782.1"/>
    </source>
</evidence>
<evidence type="ECO:0000313" key="3">
    <source>
        <dbReference type="Proteomes" id="UP000663870"/>
    </source>
</evidence>
<sequence length="131" mass="15081">MYFVQITTQHVIPPSTTNNETIAIASGDTNLSRIDFKEKEECTPYDSQFYTSDLSVERSFKILGEKTLENLAKTGITDIVVLDTLSQSQIRHMMLVGRRRLIQILSFTIKEFRELTKLTDLLSMLNKEDFN</sequence>
<dbReference type="Proteomes" id="UP000663870">
    <property type="component" value="Unassembled WGS sequence"/>
</dbReference>
<evidence type="ECO:0000313" key="1">
    <source>
        <dbReference type="EMBL" id="CAF1195743.1"/>
    </source>
</evidence>
<accession>A0A815QL14</accession>